<evidence type="ECO:0000313" key="2">
    <source>
        <dbReference type="Proteomes" id="UP001441944"/>
    </source>
</evidence>
<name>A0ABQ0AG83_9RHOB</name>
<gene>
    <name evidence="1" type="ORF">NBRC116598_03190</name>
</gene>
<reference evidence="1 2" key="1">
    <citation type="submission" date="2024-04" db="EMBL/GenBank/DDBJ databases">
        <title>Draft genome sequence of Pseudophaeobacter arcticus NBRC 116598.</title>
        <authorList>
            <person name="Miyakawa T."/>
            <person name="Kusuya Y."/>
            <person name="Miura T."/>
        </authorList>
    </citation>
    <scope>NUCLEOTIDE SEQUENCE [LARGE SCALE GENOMIC DNA]</scope>
    <source>
        <strain evidence="1 2">SU-CL00105</strain>
    </source>
</reference>
<proteinExistence type="predicted"/>
<organism evidence="1 2">
    <name type="scientific">Pseudophaeobacter arcticus</name>
    <dbReference type="NCBI Taxonomy" id="385492"/>
    <lineage>
        <taxon>Bacteria</taxon>
        <taxon>Pseudomonadati</taxon>
        <taxon>Pseudomonadota</taxon>
        <taxon>Alphaproteobacteria</taxon>
        <taxon>Rhodobacterales</taxon>
        <taxon>Paracoccaceae</taxon>
        <taxon>Pseudophaeobacter</taxon>
    </lineage>
</organism>
<accession>A0ABQ0AG83</accession>
<protein>
    <submittedName>
        <fullName evidence="1">Uncharacterized protein</fullName>
    </submittedName>
</protein>
<evidence type="ECO:0000313" key="1">
    <source>
        <dbReference type="EMBL" id="GAA6194875.1"/>
    </source>
</evidence>
<comment type="caution">
    <text evidence="1">The sequence shown here is derived from an EMBL/GenBank/DDBJ whole genome shotgun (WGS) entry which is preliminary data.</text>
</comment>
<dbReference type="Proteomes" id="UP001441944">
    <property type="component" value="Unassembled WGS sequence"/>
</dbReference>
<keyword evidence="2" id="KW-1185">Reference proteome</keyword>
<sequence>MELPAQALRSKVLKGVLFKTPACLTPVRAALDIAPNCRPEAAGGDLWFKDRDMRRSEVLIANGILPVQSRINLKSKVVSDS</sequence>
<dbReference type="EMBL" id="BAABWU010000001">
    <property type="protein sequence ID" value="GAA6194875.1"/>
    <property type="molecule type" value="Genomic_DNA"/>
</dbReference>